<feature type="region of interest" description="Disordered" evidence="1">
    <location>
        <begin position="51"/>
        <end position="81"/>
    </location>
</feature>
<feature type="compositionally biased region" description="Gly residues" evidence="1">
    <location>
        <begin position="72"/>
        <end position="81"/>
    </location>
</feature>
<keyword evidence="3" id="KW-1185">Reference proteome</keyword>
<dbReference type="AlphaFoldDB" id="A0A3P6R7G2"/>
<dbReference type="EMBL" id="UYRV01009586">
    <property type="protein sequence ID" value="VDK56679.1"/>
    <property type="molecule type" value="Genomic_DNA"/>
</dbReference>
<organism evidence="2 3">
    <name type="scientific">Cylicostephanus goldi</name>
    <name type="common">Nematode worm</name>
    <dbReference type="NCBI Taxonomy" id="71465"/>
    <lineage>
        <taxon>Eukaryota</taxon>
        <taxon>Metazoa</taxon>
        <taxon>Ecdysozoa</taxon>
        <taxon>Nematoda</taxon>
        <taxon>Chromadorea</taxon>
        <taxon>Rhabditida</taxon>
        <taxon>Rhabditina</taxon>
        <taxon>Rhabditomorpha</taxon>
        <taxon>Strongyloidea</taxon>
        <taxon>Strongylidae</taxon>
        <taxon>Cylicostephanus</taxon>
    </lineage>
</organism>
<evidence type="ECO:0000256" key="1">
    <source>
        <dbReference type="SAM" id="MobiDB-lite"/>
    </source>
</evidence>
<name>A0A3P6R7G2_CYLGO</name>
<sequence length="81" mass="8643">MNNIIYRKTVEEPREISLGAPPSQILGQAVSDGMSQSRLSLLKAFAPLEQGNLPSTPPPTTMTEAPKLFPDFGGGFGMPRG</sequence>
<accession>A0A3P6R7G2</accession>
<dbReference type="OrthoDB" id="5792800at2759"/>
<reference evidence="2 3" key="1">
    <citation type="submission" date="2018-11" db="EMBL/GenBank/DDBJ databases">
        <authorList>
            <consortium name="Pathogen Informatics"/>
        </authorList>
    </citation>
    <scope>NUCLEOTIDE SEQUENCE [LARGE SCALE GENOMIC DNA]</scope>
</reference>
<proteinExistence type="predicted"/>
<dbReference type="Proteomes" id="UP000271889">
    <property type="component" value="Unassembled WGS sequence"/>
</dbReference>
<gene>
    <name evidence="2" type="ORF">CGOC_LOCUS3735</name>
</gene>
<protein>
    <submittedName>
        <fullName evidence="2">Uncharacterized protein</fullName>
    </submittedName>
</protein>
<evidence type="ECO:0000313" key="3">
    <source>
        <dbReference type="Proteomes" id="UP000271889"/>
    </source>
</evidence>
<evidence type="ECO:0000313" key="2">
    <source>
        <dbReference type="EMBL" id="VDK56679.1"/>
    </source>
</evidence>